<dbReference type="EMBL" id="UINC01064502">
    <property type="protein sequence ID" value="SVB93233.1"/>
    <property type="molecule type" value="Genomic_DNA"/>
</dbReference>
<dbReference type="Gene3D" id="3.40.50.150">
    <property type="entry name" value="Vaccinia Virus protein VP39"/>
    <property type="match status" value="1"/>
</dbReference>
<proteinExistence type="predicted"/>
<feature type="domain" description="Methyltransferase" evidence="2">
    <location>
        <begin position="114"/>
        <end position="209"/>
    </location>
</feature>
<accession>A0A382I315</accession>
<gene>
    <name evidence="3" type="ORF">METZ01_LOCUS246087</name>
</gene>
<feature type="non-terminal residue" evidence="3">
    <location>
        <position position="1"/>
    </location>
</feature>
<dbReference type="Pfam" id="PF13649">
    <property type="entry name" value="Methyltransf_25"/>
    <property type="match status" value="1"/>
</dbReference>
<dbReference type="SUPFAM" id="SSF53335">
    <property type="entry name" value="S-adenosyl-L-methionine-dependent methyltransferases"/>
    <property type="match status" value="1"/>
</dbReference>
<dbReference type="InterPro" id="IPR041698">
    <property type="entry name" value="Methyltransf_25"/>
</dbReference>
<name>A0A382I315_9ZZZZ</name>
<dbReference type="PANTHER" id="PTHR43861">
    <property type="entry name" value="TRANS-ACONITATE 2-METHYLTRANSFERASE-RELATED"/>
    <property type="match status" value="1"/>
</dbReference>
<keyword evidence="1" id="KW-0808">Transferase</keyword>
<evidence type="ECO:0000313" key="3">
    <source>
        <dbReference type="EMBL" id="SVB93233.1"/>
    </source>
</evidence>
<organism evidence="3">
    <name type="scientific">marine metagenome</name>
    <dbReference type="NCBI Taxonomy" id="408172"/>
    <lineage>
        <taxon>unclassified sequences</taxon>
        <taxon>metagenomes</taxon>
        <taxon>ecological metagenomes</taxon>
    </lineage>
</organism>
<dbReference type="GO" id="GO:0016740">
    <property type="term" value="F:transferase activity"/>
    <property type="evidence" value="ECO:0007669"/>
    <property type="project" value="UniProtKB-KW"/>
</dbReference>
<sequence length="355" mass="40817">ILKITVLAAYRPLHLFSWVDQLLQSNSTDKIQRIITTQITEVREEQRLRSQIPEINVTENKVSKLVREQYEANPYPRWINLGLSPEPQTIRAVMHGLKVNLDLNEHQFPANPEILIAGCGTGQHALSVASRFQNSSIIAIDLSLSSLSYAMRKTKELSVANIDYMQGDILKLNTLDRQFDIIESAGVLHHMEDPLAGWKVLVDLLKPQGLMRIGLYSEIARQHIVEIREFIAKKGYENSPEGIRQCRYEIINMHTGSGSRIQQIINSPDFYSLSDCRDLLFHVQEHRFTLPQIANALEKLGLIFIGFDCSTQIQNQFKARYSNNEDLASLPLWHQFEQDNPNTFVDMYQFWVQKI</sequence>
<dbReference type="InterPro" id="IPR029063">
    <property type="entry name" value="SAM-dependent_MTases_sf"/>
</dbReference>
<dbReference type="AlphaFoldDB" id="A0A382I315"/>
<evidence type="ECO:0000259" key="2">
    <source>
        <dbReference type="Pfam" id="PF13649"/>
    </source>
</evidence>
<protein>
    <recommendedName>
        <fullName evidence="2">Methyltransferase domain-containing protein</fullName>
    </recommendedName>
</protein>
<evidence type="ECO:0000256" key="1">
    <source>
        <dbReference type="ARBA" id="ARBA00022679"/>
    </source>
</evidence>
<dbReference type="CDD" id="cd02440">
    <property type="entry name" value="AdoMet_MTases"/>
    <property type="match status" value="1"/>
</dbReference>
<reference evidence="3" key="1">
    <citation type="submission" date="2018-05" db="EMBL/GenBank/DDBJ databases">
        <authorList>
            <person name="Lanie J.A."/>
            <person name="Ng W.-L."/>
            <person name="Kazmierczak K.M."/>
            <person name="Andrzejewski T.M."/>
            <person name="Davidsen T.M."/>
            <person name="Wayne K.J."/>
            <person name="Tettelin H."/>
            <person name="Glass J.I."/>
            <person name="Rusch D."/>
            <person name="Podicherti R."/>
            <person name="Tsui H.-C.T."/>
            <person name="Winkler M.E."/>
        </authorList>
    </citation>
    <scope>NUCLEOTIDE SEQUENCE</scope>
</reference>